<feature type="transmembrane region" description="Helical" evidence="6">
    <location>
        <begin position="37"/>
        <end position="55"/>
    </location>
</feature>
<comment type="subcellular location">
    <subcellularLocation>
        <location evidence="1">Membrane</location>
        <topology evidence="1">Multi-pass membrane protein</topology>
    </subcellularLocation>
</comment>
<feature type="transmembrane region" description="Helical" evidence="6">
    <location>
        <begin position="389"/>
        <end position="407"/>
    </location>
</feature>
<name>D5XEC4_THEPJ</name>
<evidence type="ECO:0000256" key="4">
    <source>
        <dbReference type="ARBA" id="ARBA00022989"/>
    </source>
</evidence>
<dbReference type="GO" id="GO:0016020">
    <property type="term" value="C:membrane"/>
    <property type="evidence" value="ECO:0007669"/>
    <property type="project" value="UniProtKB-SubCell"/>
</dbReference>
<dbReference type="EMBL" id="CP002028">
    <property type="protein sequence ID" value="ADG81995.1"/>
    <property type="molecule type" value="Genomic_DNA"/>
</dbReference>
<evidence type="ECO:0000256" key="2">
    <source>
        <dbReference type="ARBA" id="ARBA00022692"/>
    </source>
</evidence>
<proteinExistence type="predicted"/>
<evidence type="ECO:0000256" key="1">
    <source>
        <dbReference type="ARBA" id="ARBA00004141"/>
    </source>
</evidence>
<feature type="transmembrane region" description="Helical" evidence="6">
    <location>
        <begin position="161"/>
        <end position="186"/>
    </location>
</feature>
<evidence type="ECO:0000256" key="3">
    <source>
        <dbReference type="ARBA" id="ARBA00022748"/>
    </source>
</evidence>
<dbReference type="RefSeq" id="WP_013120014.1">
    <property type="nucleotide sequence ID" value="NC_014152.1"/>
</dbReference>
<organism evidence="8 9">
    <name type="scientific">Thermincola potens (strain JR)</name>
    <dbReference type="NCBI Taxonomy" id="635013"/>
    <lineage>
        <taxon>Bacteria</taxon>
        <taxon>Bacillati</taxon>
        <taxon>Bacillota</taxon>
        <taxon>Clostridia</taxon>
        <taxon>Eubacteriales</taxon>
        <taxon>Thermincolaceae</taxon>
        <taxon>Thermincola</taxon>
    </lineage>
</organism>
<dbReference type="PANTHER" id="PTHR31566:SF0">
    <property type="entry name" value="CYTOCHROME C BIOGENESIS PROTEIN CCS1, CHLOROPLASTIC"/>
    <property type="match status" value="1"/>
</dbReference>
<keyword evidence="9" id="KW-1185">Reference proteome</keyword>
<keyword evidence="5 6" id="KW-0472">Membrane</keyword>
<dbReference type="AlphaFoldDB" id="D5XEC4"/>
<feature type="transmembrane region" description="Helical" evidence="6">
    <location>
        <begin position="70"/>
        <end position="89"/>
    </location>
</feature>
<accession>D5XEC4</accession>
<dbReference type="Proteomes" id="UP000002377">
    <property type="component" value="Chromosome"/>
</dbReference>
<dbReference type="STRING" id="635013.TherJR_1131"/>
<evidence type="ECO:0000256" key="6">
    <source>
        <dbReference type="SAM" id="Phobius"/>
    </source>
</evidence>
<dbReference type="Pfam" id="PF05140">
    <property type="entry name" value="ResB"/>
    <property type="match status" value="2"/>
</dbReference>
<evidence type="ECO:0000256" key="5">
    <source>
        <dbReference type="ARBA" id="ARBA00023136"/>
    </source>
</evidence>
<dbReference type="GO" id="GO:0017004">
    <property type="term" value="P:cytochrome complex assembly"/>
    <property type="evidence" value="ECO:0007669"/>
    <property type="project" value="UniProtKB-KW"/>
</dbReference>
<feature type="domain" description="ResB-like" evidence="7">
    <location>
        <begin position="367"/>
        <end position="443"/>
    </location>
</feature>
<dbReference type="InterPro" id="IPR007816">
    <property type="entry name" value="ResB-like_domain"/>
</dbReference>
<dbReference type="PANTHER" id="PTHR31566">
    <property type="entry name" value="CYTOCHROME C BIOGENESIS PROTEIN CCS1, CHLOROPLASTIC"/>
    <property type="match status" value="1"/>
</dbReference>
<evidence type="ECO:0000313" key="8">
    <source>
        <dbReference type="EMBL" id="ADG81995.1"/>
    </source>
</evidence>
<dbReference type="eggNOG" id="COG1333">
    <property type="taxonomic scope" value="Bacteria"/>
</dbReference>
<evidence type="ECO:0000313" key="9">
    <source>
        <dbReference type="Proteomes" id="UP000002377"/>
    </source>
</evidence>
<dbReference type="KEGG" id="tjr:TherJR_1131"/>
<keyword evidence="2 6" id="KW-0812">Transmembrane</keyword>
<gene>
    <name evidence="8" type="ordered locus">TherJR_1131</name>
</gene>
<dbReference type="HOGENOM" id="CLU_034630_1_0_9"/>
<sequence>MAKKKQNAEPMEEELIPKDEGGGIVNAIWRFFSSMKLGIFLLIIIAVVSIVGTLMEPDPNTGEYMYYRTVWFRFLLFMLTMNLFICSVARFKGLLKAMEPPKTDFNEGFVKKLKYAATAKIKSTVSGAENTLESALKGHGYRVNSKRVDEKVFIAADKGRFGVWGSFISHIAFIVIVIGAIIGNLYGFNGFINALEGETFNLGDVQGIKNVDPSDYFDVRVDDFRVEMRPNGMPKDYFSDLTVIDDGDEVLKKTIEVNDPLKYKGIVFYQSSYGQVTDISGTFKTKSGETQEISTYEGGVVALPGTGFSLKVAKFIPDYDPQYGTESKSPNPNNPAVVYAIFQGQQSVAMDVAKLNTPVEVAGGTLEFTKYAVREYTGLQVKKDPGVPVVWLGCGLLVFGVTLSFVIQQRKIWAVISDEAGKAIVDIGGMTLKNKLAFEREFNRIVGTVKENK</sequence>
<dbReference type="InterPro" id="IPR023494">
    <property type="entry name" value="Cyt_c_bgen_Ccs1/CcsB/ResB"/>
</dbReference>
<feature type="domain" description="ResB-like" evidence="7">
    <location>
        <begin position="35"/>
        <end position="353"/>
    </location>
</feature>
<keyword evidence="3" id="KW-0201">Cytochrome c-type biogenesis</keyword>
<keyword evidence="4 6" id="KW-1133">Transmembrane helix</keyword>
<protein>
    <submittedName>
        <fullName evidence="8">ResB family protein</fullName>
    </submittedName>
</protein>
<reference evidence="8 9" key="1">
    <citation type="submission" date="2010-05" db="EMBL/GenBank/DDBJ databases">
        <title>Complete sequence of Thermincola sp. JR.</title>
        <authorList>
            <consortium name="US DOE Joint Genome Institute"/>
            <person name="Lucas S."/>
            <person name="Copeland A."/>
            <person name="Lapidus A."/>
            <person name="Cheng J.-F."/>
            <person name="Bruce D."/>
            <person name="Goodwin L."/>
            <person name="Pitluck S."/>
            <person name="Chertkov O."/>
            <person name="Detter J.C."/>
            <person name="Han C."/>
            <person name="Tapia R."/>
            <person name="Land M."/>
            <person name="Hauser L."/>
            <person name="Kyrpides N."/>
            <person name="Mikhailova N."/>
            <person name="Hazen T.C."/>
            <person name="Woyke T."/>
        </authorList>
    </citation>
    <scope>NUCLEOTIDE SEQUENCE [LARGE SCALE GENOMIC DNA]</scope>
    <source>
        <strain evidence="8 9">JR</strain>
    </source>
</reference>
<evidence type="ECO:0000259" key="7">
    <source>
        <dbReference type="Pfam" id="PF05140"/>
    </source>
</evidence>